<sequence length="266" mass="27947">MKLPINKFKAALSANETQFGLWMGLPDSICAEIGAGAGFDWLLIDAEHAPYDLRGIQTHLQAIAPYGVPALVRPAQGTTAIIKQLLDIGAQSLLIPMVNTAEQARQLVQDSLYPPQGIRGLGTSMARAAHWNGIEGYLQKANDEICLIVQAETKEAIDNLEEIVVIDGVHGVFIGPSDLSASMGFVGNPGHPDVVAAVEKGIETIVKAGKAAGVLAVDKTLAEGYADKGANFVGVGVDVSLLATSVRNLANQFCDTGEKSKLTAGY</sequence>
<reference evidence="5 6" key="1">
    <citation type="submission" date="2024-03" db="EMBL/GenBank/DDBJ databases">
        <title>Community enrichment and isolation of bacterial strains for fucoidan degradation.</title>
        <authorList>
            <person name="Sichert A."/>
        </authorList>
    </citation>
    <scope>NUCLEOTIDE SEQUENCE [LARGE SCALE GENOMIC DNA]</scope>
    <source>
        <strain evidence="5 6">AS81</strain>
    </source>
</reference>
<organism evidence="5 6">
    <name type="scientific">Pseudoalteromonas neustonica</name>
    <dbReference type="NCBI Taxonomy" id="1840331"/>
    <lineage>
        <taxon>Bacteria</taxon>
        <taxon>Pseudomonadati</taxon>
        <taxon>Pseudomonadota</taxon>
        <taxon>Gammaproteobacteria</taxon>
        <taxon>Alteromonadales</taxon>
        <taxon>Pseudoalteromonadaceae</taxon>
        <taxon>Pseudoalteromonas</taxon>
    </lineage>
</organism>
<dbReference type="Gene3D" id="3.20.20.60">
    <property type="entry name" value="Phosphoenolpyruvate-binding domains"/>
    <property type="match status" value="1"/>
</dbReference>
<dbReference type="InterPro" id="IPR050251">
    <property type="entry name" value="HpcH-HpaI_aldolase"/>
</dbReference>
<evidence type="ECO:0000313" key="6">
    <source>
        <dbReference type="Proteomes" id="UP001388366"/>
    </source>
</evidence>
<gene>
    <name evidence="5" type="ORF">WNY63_05470</name>
</gene>
<dbReference type="Proteomes" id="UP001388366">
    <property type="component" value="Unassembled WGS sequence"/>
</dbReference>
<dbReference type="Pfam" id="PF03328">
    <property type="entry name" value="HpcH_HpaI"/>
    <property type="match status" value="1"/>
</dbReference>
<dbReference type="PANTHER" id="PTHR30502:SF0">
    <property type="entry name" value="PHOSPHOENOLPYRUVATE CARBOXYLASE FAMILY PROTEIN"/>
    <property type="match status" value="1"/>
</dbReference>
<dbReference type="GO" id="GO:0016829">
    <property type="term" value="F:lyase activity"/>
    <property type="evidence" value="ECO:0007669"/>
    <property type="project" value="UniProtKB-KW"/>
</dbReference>
<dbReference type="InterPro" id="IPR005000">
    <property type="entry name" value="Aldolase/citrate-lyase_domain"/>
</dbReference>
<evidence type="ECO:0000259" key="4">
    <source>
        <dbReference type="Pfam" id="PF03328"/>
    </source>
</evidence>
<keyword evidence="2" id="KW-0479">Metal-binding</keyword>
<proteinExistence type="inferred from homology"/>
<comment type="caution">
    <text evidence="5">The sequence shown here is derived from an EMBL/GenBank/DDBJ whole genome shotgun (WGS) entry which is preliminary data.</text>
</comment>
<dbReference type="InterPro" id="IPR015813">
    <property type="entry name" value="Pyrv/PenolPyrv_kinase-like_dom"/>
</dbReference>
<keyword evidence="3 5" id="KW-0456">Lyase</keyword>
<comment type="similarity">
    <text evidence="1">Belongs to the HpcH/HpaI aldolase family.</text>
</comment>
<feature type="domain" description="HpcH/HpaI aldolase/citrate lyase" evidence="4">
    <location>
        <begin position="18"/>
        <end position="243"/>
    </location>
</feature>
<protein>
    <submittedName>
        <fullName evidence="5">Aldolase/citrate lyase family protein</fullName>
    </submittedName>
</protein>
<evidence type="ECO:0000256" key="2">
    <source>
        <dbReference type="ARBA" id="ARBA00022723"/>
    </source>
</evidence>
<accession>A0ABU9TZG1</accession>
<keyword evidence="6" id="KW-1185">Reference proteome</keyword>
<evidence type="ECO:0000313" key="5">
    <source>
        <dbReference type="EMBL" id="MEM5550178.1"/>
    </source>
</evidence>
<dbReference type="PANTHER" id="PTHR30502">
    <property type="entry name" value="2-KETO-3-DEOXY-L-RHAMNONATE ALDOLASE"/>
    <property type="match status" value="1"/>
</dbReference>
<dbReference type="SUPFAM" id="SSF51621">
    <property type="entry name" value="Phosphoenolpyruvate/pyruvate domain"/>
    <property type="match status" value="1"/>
</dbReference>
<dbReference type="InterPro" id="IPR040442">
    <property type="entry name" value="Pyrv_kinase-like_dom_sf"/>
</dbReference>
<dbReference type="RefSeq" id="WP_342883472.1">
    <property type="nucleotide sequence ID" value="NZ_JBBMQU010000006.1"/>
</dbReference>
<name>A0ABU9TZG1_9GAMM</name>
<evidence type="ECO:0000256" key="1">
    <source>
        <dbReference type="ARBA" id="ARBA00005568"/>
    </source>
</evidence>
<evidence type="ECO:0000256" key="3">
    <source>
        <dbReference type="ARBA" id="ARBA00023239"/>
    </source>
</evidence>
<dbReference type="EMBL" id="JBBMQU010000006">
    <property type="protein sequence ID" value="MEM5550178.1"/>
    <property type="molecule type" value="Genomic_DNA"/>
</dbReference>